<name>A0A6P1ZNA8_9BACT</name>
<proteinExistence type="predicted"/>
<evidence type="ECO:0000313" key="1">
    <source>
        <dbReference type="EMBL" id="TVM35817.1"/>
    </source>
</evidence>
<gene>
    <name evidence="1" type="ORF">DQK91_03915</name>
</gene>
<dbReference type="OrthoDB" id="9984912at2"/>
<protein>
    <submittedName>
        <fullName evidence="1">Uncharacterized protein</fullName>
    </submittedName>
</protein>
<sequence length="70" mass="7609">METALIQTILRVGVPALVSLADMFISLARTQGVDVPNLEELKGRRDQLRELPDLCTYDGPADGPEGNRDG</sequence>
<comment type="caution">
    <text evidence="1">The sequence shown here is derived from an EMBL/GenBank/DDBJ whole genome shotgun (WGS) entry which is preliminary data.</text>
</comment>
<organism evidence="1 2">
    <name type="scientific">Oceanidesulfovibrio marinus</name>
    <dbReference type="NCBI Taxonomy" id="370038"/>
    <lineage>
        <taxon>Bacteria</taxon>
        <taxon>Pseudomonadati</taxon>
        <taxon>Thermodesulfobacteriota</taxon>
        <taxon>Desulfovibrionia</taxon>
        <taxon>Desulfovibrionales</taxon>
        <taxon>Desulfovibrionaceae</taxon>
        <taxon>Oceanidesulfovibrio</taxon>
    </lineage>
</organism>
<dbReference type="RefSeq" id="WP_144234149.1">
    <property type="nucleotide sequence ID" value="NZ_QMIF01000002.1"/>
</dbReference>
<accession>A0A6P1ZNA8</accession>
<dbReference type="EMBL" id="QMIF01000002">
    <property type="protein sequence ID" value="TVM35817.1"/>
    <property type="molecule type" value="Genomic_DNA"/>
</dbReference>
<dbReference type="AlphaFoldDB" id="A0A6P1ZNA8"/>
<reference evidence="1 2" key="1">
    <citation type="submission" date="2018-06" db="EMBL/GenBank/DDBJ databases">
        <title>Complete genome of Desulfovibrio marinus P48SEP.</title>
        <authorList>
            <person name="Crispim J.S."/>
            <person name="Vidigal P.M.P."/>
            <person name="Silva L.C.F."/>
            <person name="Araujo L.C."/>
            <person name="Laguardia C.N."/>
            <person name="Dias R.S."/>
            <person name="Sousa M.P."/>
            <person name="Paula S.O."/>
            <person name="Silva C."/>
        </authorList>
    </citation>
    <scope>NUCLEOTIDE SEQUENCE [LARGE SCALE GENOMIC DNA]</scope>
    <source>
        <strain evidence="1 2">P48SEP</strain>
    </source>
</reference>
<evidence type="ECO:0000313" key="2">
    <source>
        <dbReference type="Proteomes" id="UP000434052"/>
    </source>
</evidence>
<dbReference type="Proteomes" id="UP000434052">
    <property type="component" value="Unassembled WGS sequence"/>
</dbReference>